<dbReference type="PANTHER" id="PTHR30531">
    <property type="entry name" value="FLAGELLAR BIOSYNTHETIC PROTEIN FLHB"/>
    <property type="match status" value="1"/>
</dbReference>
<dbReference type="PRINTS" id="PR00950">
    <property type="entry name" value="TYPE3IMSPROT"/>
</dbReference>
<keyword evidence="8 13" id="KW-0653">Protein transport</keyword>
<dbReference type="FunFam" id="3.40.1690.10:FF:000001">
    <property type="entry name" value="Flagellar biosynthetic protein FlhB"/>
    <property type="match status" value="1"/>
</dbReference>
<dbReference type="Gene3D" id="6.10.250.2080">
    <property type="match status" value="1"/>
</dbReference>
<keyword evidence="7 13" id="KW-1005">Bacterial flagellum biogenesis</keyword>
<evidence type="ECO:0000256" key="5">
    <source>
        <dbReference type="ARBA" id="ARBA00022475"/>
    </source>
</evidence>
<protein>
    <recommendedName>
        <fullName evidence="3 13">Flagellar biosynthetic protein FlhB</fullName>
    </recommendedName>
</protein>
<keyword evidence="4 13" id="KW-0813">Transport</keyword>
<evidence type="ECO:0000256" key="11">
    <source>
        <dbReference type="ARBA" id="ARBA00023225"/>
    </source>
</evidence>
<evidence type="ECO:0000256" key="8">
    <source>
        <dbReference type="ARBA" id="ARBA00022927"/>
    </source>
</evidence>
<keyword evidence="9 13" id="KW-1133">Transmembrane helix</keyword>
<dbReference type="GO" id="GO:0044780">
    <property type="term" value="P:bacterial-type flagellum assembly"/>
    <property type="evidence" value="ECO:0007669"/>
    <property type="project" value="InterPro"/>
</dbReference>
<evidence type="ECO:0000256" key="4">
    <source>
        <dbReference type="ARBA" id="ARBA00022448"/>
    </source>
</evidence>
<reference evidence="15" key="1">
    <citation type="submission" date="2021-04" db="EMBL/GenBank/DDBJ databases">
        <authorList>
            <person name="Karlyshev A.V."/>
        </authorList>
    </citation>
    <scope>NUCLEOTIDE SEQUENCE</scope>
    <source>
        <strain evidence="15">LMG 29479</strain>
    </source>
</reference>
<comment type="similarity">
    <text evidence="2 13">Belongs to the type III secretion exporter family.</text>
</comment>
<evidence type="ECO:0000256" key="14">
    <source>
        <dbReference type="SAM" id="MobiDB-lite"/>
    </source>
</evidence>
<feature type="transmembrane region" description="Helical" evidence="13">
    <location>
        <begin position="37"/>
        <end position="59"/>
    </location>
</feature>
<evidence type="ECO:0000256" key="10">
    <source>
        <dbReference type="ARBA" id="ARBA00023136"/>
    </source>
</evidence>
<dbReference type="Gene3D" id="3.40.1690.10">
    <property type="entry name" value="secretion proteins EscU"/>
    <property type="match status" value="1"/>
</dbReference>
<dbReference type="AlphaFoldDB" id="A0A8J7VVV0"/>
<keyword evidence="5 13" id="KW-1003">Cell membrane</keyword>
<keyword evidence="15" id="KW-0282">Flagellum</keyword>
<dbReference type="Pfam" id="PF01312">
    <property type="entry name" value="Bac_export_2"/>
    <property type="match status" value="1"/>
</dbReference>
<keyword evidence="15" id="KW-0969">Cilium</keyword>
<keyword evidence="11 13" id="KW-1006">Bacterial flagellum protein export</keyword>
<evidence type="ECO:0000313" key="15">
    <source>
        <dbReference type="EMBL" id="MBR0563231.1"/>
    </source>
</evidence>
<dbReference type="SUPFAM" id="SSF160544">
    <property type="entry name" value="EscU C-terminal domain-like"/>
    <property type="match status" value="1"/>
</dbReference>
<organism evidence="15">
    <name type="scientific">Coralloluteibacterium stylophorae</name>
    <dbReference type="NCBI Taxonomy" id="1776034"/>
    <lineage>
        <taxon>Bacteria</taxon>
        <taxon>Pseudomonadati</taxon>
        <taxon>Pseudomonadota</taxon>
        <taxon>Gammaproteobacteria</taxon>
        <taxon>Lysobacterales</taxon>
        <taxon>Lysobacteraceae</taxon>
        <taxon>Coralloluteibacterium</taxon>
    </lineage>
</organism>
<comment type="caution">
    <text evidence="15">The sequence shown here is derived from an EMBL/GenBank/DDBJ whole genome shotgun (WGS) entry which is preliminary data.</text>
</comment>
<dbReference type="PANTHER" id="PTHR30531:SF12">
    <property type="entry name" value="FLAGELLAR BIOSYNTHETIC PROTEIN FLHB"/>
    <property type="match status" value="1"/>
</dbReference>
<dbReference type="InterPro" id="IPR006136">
    <property type="entry name" value="FlhB"/>
</dbReference>
<dbReference type="EMBL" id="JAGQFT010000110">
    <property type="protein sequence ID" value="MBR0563231.1"/>
    <property type="molecule type" value="Genomic_DNA"/>
</dbReference>
<feature type="transmembrane region" description="Helical" evidence="13">
    <location>
        <begin position="194"/>
        <end position="215"/>
    </location>
</feature>
<evidence type="ECO:0000256" key="13">
    <source>
        <dbReference type="RuleBase" id="RU364091"/>
    </source>
</evidence>
<proteinExistence type="inferred from homology"/>
<dbReference type="InterPro" id="IPR006135">
    <property type="entry name" value="T3SS_substrate_exporter"/>
</dbReference>
<feature type="transmembrane region" description="Helical" evidence="13">
    <location>
        <begin position="151"/>
        <end position="174"/>
    </location>
</feature>
<keyword evidence="6 13" id="KW-0812">Transmembrane</keyword>
<evidence type="ECO:0000256" key="12">
    <source>
        <dbReference type="ARBA" id="ARBA00025078"/>
    </source>
</evidence>
<evidence type="ECO:0000256" key="9">
    <source>
        <dbReference type="ARBA" id="ARBA00022989"/>
    </source>
</evidence>
<keyword evidence="10 13" id="KW-0472">Membrane</keyword>
<feature type="compositionally biased region" description="Basic and acidic residues" evidence="14">
    <location>
        <begin position="7"/>
        <end position="26"/>
    </location>
</feature>
<dbReference type="GO" id="GO:0005886">
    <property type="term" value="C:plasma membrane"/>
    <property type="evidence" value="ECO:0007669"/>
    <property type="project" value="UniProtKB-SubCell"/>
</dbReference>
<dbReference type="InterPro" id="IPR029025">
    <property type="entry name" value="T3SS_substrate_exporter_C"/>
</dbReference>
<dbReference type="NCBIfam" id="TIGR00328">
    <property type="entry name" value="flhB"/>
    <property type="match status" value="1"/>
</dbReference>
<sequence>MAEGEDGQEKTEQPSEKRLRDAREKGQIARSRELNTALVFVAIAGGLLAMGGHLAHAALGWMREALSFDVARMGDLRRLPVHFGELLGGLLWHALPLMALCLAAGLVAPMLLSGLRFNSQSLVPDFKRMNPAAGLKRIYGREGAVELLKGILRVLLIGIAAGLVLWGAFGSLLALINQPLETAAALGLGLTVRLVLVMTCALVALAAADVPYQLWSHRQKLMMSRQELRDEMKESEGSPEVKGRVRRLQQEMAQRRMMEDVPKADVIVVNPTHYAVALKYDAGSMGAPRVVAKGVDEVAHRIRGVAESARVPVISAPPLARALHREVKIGQEIPVKLYAAVAQVLSYLYQLREWTPGRGVPQPSLGAVKLPPGFEDV</sequence>
<feature type="region of interest" description="Disordered" evidence="14">
    <location>
        <begin position="1"/>
        <end position="26"/>
    </location>
</feature>
<accession>A0A8J7VVV0</accession>
<feature type="transmembrane region" description="Helical" evidence="13">
    <location>
        <begin position="90"/>
        <end position="112"/>
    </location>
</feature>
<name>A0A8J7VVV0_9GAMM</name>
<evidence type="ECO:0000256" key="3">
    <source>
        <dbReference type="ARBA" id="ARBA00021622"/>
    </source>
</evidence>
<comment type="function">
    <text evidence="12 13">Required for formation of the rod structure in the basal body of the flagellar apparatus. Together with FliI and FliH, may constitute the export apparatus of flagellin.</text>
</comment>
<evidence type="ECO:0000256" key="2">
    <source>
        <dbReference type="ARBA" id="ARBA00010690"/>
    </source>
</evidence>
<evidence type="ECO:0000256" key="7">
    <source>
        <dbReference type="ARBA" id="ARBA00022795"/>
    </source>
</evidence>
<evidence type="ECO:0000256" key="1">
    <source>
        <dbReference type="ARBA" id="ARBA00004651"/>
    </source>
</evidence>
<dbReference type="GO" id="GO:0009306">
    <property type="term" value="P:protein secretion"/>
    <property type="evidence" value="ECO:0007669"/>
    <property type="project" value="InterPro"/>
</dbReference>
<evidence type="ECO:0000256" key="6">
    <source>
        <dbReference type="ARBA" id="ARBA00022692"/>
    </source>
</evidence>
<gene>
    <name evidence="13 15" type="primary">flhB</name>
    <name evidence="15" type="ORF">KB893_12010</name>
</gene>
<comment type="subcellular location">
    <subcellularLocation>
        <location evidence="1">Cell membrane</location>
        <topology evidence="1">Multi-pass membrane protein</topology>
    </subcellularLocation>
</comment>
<keyword evidence="15" id="KW-0966">Cell projection</keyword>